<evidence type="ECO:0000313" key="5">
    <source>
        <dbReference type="Proteomes" id="UP001223079"/>
    </source>
</evidence>
<dbReference type="RefSeq" id="WP_307121977.1">
    <property type="nucleotide sequence ID" value="NZ_JAUSTM010000012.1"/>
</dbReference>
<evidence type="ECO:0000256" key="1">
    <source>
        <dbReference type="ARBA" id="ARBA00022729"/>
    </source>
</evidence>
<gene>
    <name evidence="4" type="ORF">J2S23_001354</name>
</gene>
<dbReference type="Proteomes" id="UP001223079">
    <property type="component" value="Unassembled WGS sequence"/>
</dbReference>
<feature type="chain" id="PRO_5047100021" evidence="2">
    <location>
        <begin position="21"/>
        <end position="272"/>
    </location>
</feature>
<keyword evidence="1 2" id="KW-0732">Signal</keyword>
<organism evidence="4 5">
    <name type="scientific">Streptococcus moroccensis</name>
    <dbReference type="NCBI Taxonomy" id="1451356"/>
    <lineage>
        <taxon>Bacteria</taxon>
        <taxon>Bacillati</taxon>
        <taxon>Bacillota</taxon>
        <taxon>Bacilli</taxon>
        <taxon>Lactobacillales</taxon>
        <taxon>Streptococcaceae</taxon>
        <taxon>Streptococcus</taxon>
    </lineage>
</organism>
<feature type="domain" description="Solute-binding protein family 3/N-terminal" evidence="3">
    <location>
        <begin position="41"/>
        <end position="263"/>
    </location>
</feature>
<dbReference type="PANTHER" id="PTHR35936">
    <property type="entry name" value="MEMBRANE-BOUND LYTIC MUREIN TRANSGLYCOSYLASE F"/>
    <property type="match status" value="1"/>
</dbReference>
<dbReference type="Pfam" id="PF00497">
    <property type="entry name" value="SBP_bac_3"/>
    <property type="match status" value="1"/>
</dbReference>
<dbReference type="EMBL" id="JAUSTM010000012">
    <property type="protein sequence ID" value="MDQ0222796.1"/>
    <property type="molecule type" value="Genomic_DNA"/>
</dbReference>
<dbReference type="SMART" id="SM00062">
    <property type="entry name" value="PBPb"/>
    <property type="match status" value="1"/>
</dbReference>
<accession>A0ABT9YS19</accession>
<evidence type="ECO:0000259" key="3">
    <source>
        <dbReference type="SMART" id="SM00062"/>
    </source>
</evidence>
<name>A0ABT9YS19_9STRE</name>
<feature type="signal peptide" evidence="2">
    <location>
        <begin position="1"/>
        <end position="20"/>
    </location>
</feature>
<keyword evidence="5" id="KW-1185">Reference proteome</keyword>
<sequence length="272" mass="28475">MTFKKMILGVVAAATTLTLAACGGATSSETDLVDTITEKGKIVVAMNPEFAPFEFETLVDGKNTIVGSDVELAQAIADELGVDLELSPMSFDNVLGSLQSGKADIAISGISATAERAKVYDFSDAYYTANNVVIVQEGAAGNLTSVDSFAGKSIAVQKGSVQEAVAKEQLPDAKIVSLTSNGNMIAELVAGKVDAVILEEPIAKGYIANNAGITLSTLELDSSETDAYAVALPKENEKLLEAVNKVVKELVDSGQYDQYVQEAYDLSTGETE</sequence>
<protein>
    <submittedName>
        <fullName evidence="4">Polar amino acid transport system substrate-binding protein</fullName>
    </submittedName>
</protein>
<dbReference type="InterPro" id="IPR001638">
    <property type="entry name" value="Solute-binding_3/MltF_N"/>
</dbReference>
<evidence type="ECO:0000313" key="4">
    <source>
        <dbReference type="EMBL" id="MDQ0222796.1"/>
    </source>
</evidence>
<comment type="caution">
    <text evidence="4">The sequence shown here is derived from an EMBL/GenBank/DDBJ whole genome shotgun (WGS) entry which is preliminary data.</text>
</comment>
<evidence type="ECO:0000256" key="2">
    <source>
        <dbReference type="SAM" id="SignalP"/>
    </source>
</evidence>
<proteinExistence type="predicted"/>
<dbReference type="PANTHER" id="PTHR35936:SF17">
    <property type="entry name" value="ARGININE-BINDING EXTRACELLULAR PROTEIN ARTP"/>
    <property type="match status" value="1"/>
</dbReference>
<dbReference type="SUPFAM" id="SSF53850">
    <property type="entry name" value="Periplasmic binding protein-like II"/>
    <property type="match status" value="1"/>
</dbReference>
<reference evidence="4 5" key="1">
    <citation type="submission" date="2023-07" db="EMBL/GenBank/DDBJ databases">
        <title>Genomic Encyclopedia of Type Strains, Phase IV (KMG-IV): sequencing the most valuable type-strain genomes for metagenomic binning, comparative biology and taxonomic classification.</title>
        <authorList>
            <person name="Goeker M."/>
        </authorList>
    </citation>
    <scope>NUCLEOTIDE SEQUENCE [LARGE SCALE GENOMIC DNA]</scope>
    <source>
        <strain evidence="4 5">DSM 105143</strain>
    </source>
</reference>
<dbReference type="PROSITE" id="PS51257">
    <property type="entry name" value="PROKAR_LIPOPROTEIN"/>
    <property type="match status" value="1"/>
</dbReference>
<dbReference type="Gene3D" id="3.40.190.10">
    <property type="entry name" value="Periplasmic binding protein-like II"/>
    <property type="match status" value="2"/>
</dbReference>